<evidence type="ECO:0000313" key="1">
    <source>
        <dbReference type="EMBL" id="KAJ8873257.1"/>
    </source>
</evidence>
<evidence type="ECO:0000313" key="2">
    <source>
        <dbReference type="Proteomes" id="UP001159363"/>
    </source>
</evidence>
<dbReference type="Proteomes" id="UP001159363">
    <property type="component" value="Chromosome 10"/>
</dbReference>
<reference evidence="1 2" key="1">
    <citation type="submission" date="2023-02" db="EMBL/GenBank/DDBJ databases">
        <title>LHISI_Scaffold_Assembly.</title>
        <authorList>
            <person name="Stuart O.P."/>
            <person name="Cleave R."/>
            <person name="Magrath M.J.L."/>
            <person name="Mikheyev A.S."/>
        </authorList>
    </citation>
    <scope>NUCLEOTIDE SEQUENCE [LARGE SCALE GENOMIC DNA]</scope>
    <source>
        <strain evidence="1">Daus_M_001</strain>
        <tissue evidence="1">Leg muscle</tissue>
    </source>
</reference>
<protein>
    <submittedName>
        <fullName evidence="1">Uncharacterized protein</fullName>
    </submittedName>
</protein>
<organism evidence="1 2">
    <name type="scientific">Dryococelus australis</name>
    <dbReference type="NCBI Taxonomy" id="614101"/>
    <lineage>
        <taxon>Eukaryota</taxon>
        <taxon>Metazoa</taxon>
        <taxon>Ecdysozoa</taxon>
        <taxon>Arthropoda</taxon>
        <taxon>Hexapoda</taxon>
        <taxon>Insecta</taxon>
        <taxon>Pterygota</taxon>
        <taxon>Neoptera</taxon>
        <taxon>Polyneoptera</taxon>
        <taxon>Phasmatodea</taxon>
        <taxon>Verophasmatodea</taxon>
        <taxon>Anareolatae</taxon>
        <taxon>Phasmatidae</taxon>
        <taxon>Eurycanthinae</taxon>
        <taxon>Dryococelus</taxon>
    </lineage>
</organism>
<accession>A0ABQ9GML4</accession>
<keyword evidence="2" id="KW-1185">Reference proteome</keyword>
<gene>
    <name evidence="1" type="ORF">PR048_026891</name>
</gene>
<name>A0ABQ9GML4_9NEOP</name>
<proteinExistence type="predicted"/>
<comment type="caution">
    <text evidence="1">The sequence shown here is derived from an EMBL/GenBank/DDBJ whole genome shotgun (WGS) entry which is preliminary data.</text>
</comment>
<dbReference type="EMBL" id="JARBHB010000011">
    <property type="protein sequence ID" value="KAJ8873257.1"/>
    <property type="molecule type" value="Genomic_DNA"/>
</dbReference>
<sequence>MNDILEKLSEQEKSCKEILLNASQQQTDDENISEEAKFTRHEVLKEVRSALCASPVSRGLDSPSDVIAGAALHRTSLEPGMRLPYLLPPW</sequence>